<dbReference type="Gene3D" id="2.30.29.30">
    <property type="entry name" value="Pleckstrin-homology domain (PH domain)/Phosphotyrosine-binding domain (PTB)"/>
    <property type="match status" value="1"/>
</dbReference>
<dbReference type="InParanoid" id="B3S0K5"/>
<evidence type="ECO:0000259" key="2">
    <source>
        <dbReference type="PROSITE" id="PS50003"/>
    </source>
</evidence>
<gene>
    <name evidence="3" type="ORF">TRIADDRAFT_57083</name>
</gene>
<evidence type="ECO:0000313" key="4">
    <source>
        <dbReference type="Proteomes" id="UP000009022"/>
    </source>
</evidence>
<keyword evidence="4" id="KW-1185">Reference proteome</keyword>
<dbReference type="AlphaFoldDB" id="B3S0K5"/>
<dbReference type="InterPro" id="IPR011993">
    <property type="entry name" value="PH-like_dom_sf"/>
</dbReference>
<dbReference type="CTD" id="6754764"/>
<dbReference type="PANTHER" id="PTHR22902:SF27">
    <property type="entry name" value="PLECKSTRIN HOMOLOGY DOMAIN-CONTAINING FAMILY A MEMBER 3"/>
    <property type="match status" value="1"/>
</dbReference>
<dbReference type="GeneID" id="6754764"/>
<evidence type="ECO:0000256" key="1">
    <source>
        <dbReference type="ARBA" id="ARBA00022553"/>
    </source>
</evidence>
<dbReference type="PROSITE" id="PS50003">
    <property type="entry name" value="PH_DOMAIN"/>
    <property type="match status" value="1"/>
</dbReference>
<dbReference type="Proteomes" id="UP000009022">
    <property type="component" value="Unassembled WGS sequence"/>
</dbReference>
<reference evidence="3 4" key="1">
    <citation type="journal article" date="2008" name="Nature">
        <title>The Trichoplax genome and the nature of placozoans.</title>
        <authorList>
            <person name="Srivastava M."/>
            <person name="Begovic E."/>
            <person name="Chapman J."/>
            <person name="Putnam N.H."/>
            <person name="Hellsten U."/>
            <person name="Kawashima T."/>
            <person name="Kuo A."/>
            <person name="Mitros T."/>
            <person name="Salamov A."/>
            <person name="Carpenter M.L."/>
            <person name="Signorovitch A.Y."/>
            <person name="Moreno M.A."/>
            <person name="Kamm K."/>
            <person name="Grimwood J."/>
            <person name="Schmutz J."/>
            <person name="Shapiro H."/>
            <person name="Grigoriev I.V."/>
            <person name="Buss L.W."/>
            <person name="Schierwater B."/>
            <person name="Dellaporta S.L."/>
            <person name="Rokhsar D.S."/>
        </authorList>
    </citation>
    <scope>NUCLEOTIDE SEQUENCE [LARGE SCALE GENOMIC DNA]</scope>
    <source>
        <strain evidence="3 4">Grell-BS-1999</strain>
    </source>
</reference>
<dbReference type="SUPFAM" id="SSF50729">
    <property type="entry name" value="PH domain-like"/>
    <property type="match status" value="1"/>
</dbReference>
<accession>B3S0K5</accession>
<dbReference type="KEGG" id="tad:TRIADDRAFT_57083"/>
<proteinExistence type="predicted"/>
<dbReference type="RefSeq" id="XP_002113551.1">
    <property type="nucleotide sequence ID" value="XM_002113515.1"/>
</dbReference>
<dbReference type="eggNOG" id="ENOG502S56B">
    <property type="taxonomic scope" value="Eukaryota"/>
</dbReference>
<dbReference type="SMART" id="SM00233">
    <property type="entry name" value="PH"/>
    <property type="match status" value="1"/>
</dbReference>
<dbReference type="Pfam" id="PF00169">
    <property type="entry name" value="PH"/>
    <property type="match status" value="1"/>
</dbReference>
<dbReference type="OrthoDB" id="2157866at2759"/>
<protein>
    <recommendedName>
        <fullName evidence="2">PH domain-containing protein</fullName>
    </recommendedName>
</protein>
<dbReference type="OMA" id="RTYYIHA"/>
<dbReference type="PANTHER" id="PTHR22902">
    <property type="entry name" value="SESQUIPEDALIAN"/>
    <property type="match status" value="1"/>
</dbReference>
<organism evidence="3 4">
    <name type="scientific">Trichoplax adhaerens</name>
    <name type="common">Trichoplax reptans</name>
    <dbReference type="NCBI Taxonomy" id="10228"/>
    <lineage>
        <taxon>Eukaryota</taxon>
        <taxon>Metazoa</taxon>
        <taxon>Placozoa</taxon>
        <taxon>Uniplacotomia</taxon>
        <taxon>Trichoplacea</taxon>
        <taxon>Trichoplacidae</taxon>
        <taxon>Trichoplax</taxon>
    </lineage>
</organism>
<evidence type="ECO:0000313" key="3">
    <source>
        <dbReference type="EMBL" id="EDV24025.1"/>
    </source>
</evidence>
<sequence length="116" mass="13729">MEESGNSHKEGWLYKRHSNFVAHKWKKLWFRLKDTKLYYGESEQDLIKSLELEGCELAESSIDKKEFCFCIKPHKSKRIYYIHACNRDDQNEWMQAICFAKATGNTTDQSQACIIQ</sequence>
<dbReference type="HOGENOM" id="CLU_154081_0_0_1"/>
<dbReference type="InterPro" id="IPR001849">
    <property type="entry name" value="PH_domain"/>
</dbReference>
<keyword evidence="1" id="KW-0597">Phosphoprotein</keyword>
<name>B3S0K5_TRIAD</name>
<dbReference type="PhylomeDB" id="B3S0K5"/>
<feature type="domain" description="PH" evidence="2">
    <location>
        <begin position="6"/>
        <end position="102"/>
    </location>
</feature>
<dbReference type="EMBL" id="DS985246">
    <property type="protein sequence ID" value="EDV24025.1"/>
    <property type="molecule type" value="Genomic_DNA"/>
</dbReference>
<dbReference type="InterPro" id="IPR045188">
    <property type="entry name" value="Boi1/Boi2-like"/>
</dbReference>
<dbReference type="FunFam" id="2.30.29.30:FF:000718">
    <property type="entry name" value="Si:ch73-111k22.3"/>
    <property type="match status" value="1"/>
</dbReference>
<dbReference type="CDD" id="cd00821">
    <property type="entry name" value="PH"/>
    <property type="match status" value="1"/>
</dbReference>